<comment type="caution">
    <text evidence="2">The sequence shown here is derived from an EMBL/GenBank/DDBJ whole genome shotgun (WGS) entry which is preliminary data.</text>
</comment>
<dbReference type="AlphaFoldDB" id="A0A5A5TFH4"/>
<protein>
    <submittedName>
        <fullName evidence="2">Uncharacterized protein</fullName>
    </submittedName>
</protein>
<feature type="region of interest" description="Disordered" evidence="1">
    <location>
        <begin position="1"/>
        <end position="76"/>
    </location>
</feature>
<feature type="compositionally biased region" description="Basic and acidic residues" evidence="1">
    <location>
        <begin position="20"/>
        <end position="34"/>
    </location>
</feature>
<gene>
    <name evidence="2" type="ORF">KDI_35290</name>
</gene>
<dbReference type="Proteomes" id="UP000322530">
    <property type="component" value="Unassembled WGS sequence"/>
</dbReference>
<sequence>MEEQKATPTPNPEHIAGTGKGEEKIKAEGREPGRQDTGTTGKAKRPTGKTTGRASTGVNAAKENPVDPESPHIPAP</sequence>
<dbReference type="EMBL" id="BIXY01000056">
    <property type="protein sequence ID" value="GCF09965.1"/>
    <property type="molecule type" value="Genomic_DNA"/>
</dbReference>
<evidence type="ECO:0000313" key="3">
    <source>
        <dbReference type="Proteomes" id="UP000322530"/>
    </source>
</evidence>
<evidence type="ECO:0000256" key="1">
    <source>
        <dbReference type="SAM" id="MobiDB-lite"/>
    </source>
</evidence>
<name>A0A5A5TFH4_9CHLR</name>
<feature type="compositionally biased region" description="Polar residues" evidence="1">
    <location>
        <begin position="48"/>
        <end position="58"/>
    </location>
</feature>
<keyword evidence="3" id="KW-1185">Reference proteome</keyword>
<organism evidence="2 3">
    <name type="scientific">Dictyobacter arantiisoli</name>
    <dbReference type="NCBI Taxonomy" id="2014874"/>
    <lineage>
        <taxon>Bacteria</taxon>
        <taxon>Bacillati</taxon>
        <taxon>Chloroflexota</taxon>
        <taxon>Ktedonobacteria</taxon>
        <taxon>Ktedonobacterales</taxon>
        <taxon>Dictyobacteraceae</taxon>
        <taxon>Dictyobacter</taxon>
    </lineage>
</organism>
<evidence type="ECO:0000313" key="2">
    <source>
        <dbReference type="EMBL" id="GCF09965.1"/>
    </source>
</evidence>
<reference evidence="2 3" key="1">
    <citation type="submission" date="2019-01" db="EMBL/GenBank/DDBJ databases">
        <title>Draft genome sequence of Dictyobacter sp. Uno17.</title>
        <authorList>
            <person name="Wang C.M."/>
            <person name="Zheng Y."/>
            <person name="Sakai Y."/>
            <person name="Abe K."/>
            <person name="Yokota A."/>
            <person name="Yabe S."/>
        </authorList>
    </citation>
    <scope>NUCLEOTIDE SEQUENCE [LARGE SCALE GENOMIC DNA]</scope>
    <source>
        <strain evidence="2 3">Uno17</strain>
    </source>
</reference>
<accession>A0A5A5TFH4</accession>
<proteinExistence type="predicted"/>